<feature type="region of interest" description="Disordered" evidence="11">
    <location>
        <begin position="78"/>
        <end position="106"/>
    </location>
</feature>
<dbReference type="SUPFAM" id="SSF54928">
    <property type="entry name" value="RNA-binding domain, RBD"/>
    <property type="match status" value="1"/>
</dbReference>
<evidence type="ECO:0000256" key="4">
    <source>
        <dbReference type="ARBA" id="ARBA00022553"/>
    </source>
</evidence>
<evidence type="ECO:0000313" key="13">
    <source>
        <dbReference type="EMBL" id="JAT31425.1"/>
    </source>
</evidence>
<evidence type="ECO:0000256" key="6">
    <source>
        <dbReference type="ARBA" id="ARBA00022737"/>
    </source>
</evidence>
<dbReference type="GO" id="GO:0016607">
    <property type="term" value="C:nuclear speck"/>
    <property type="evidence" value="ECO:0007669"/>
    <property type="project" value="UniProtKB-SubCell"/>
</dbReference>
<keyword evidence="4" id="KW-0597">Phosphoprotein</keyword>
<comment type="similarity">
    <text evidence="2">Belongs to the splicing factor SR family.</text>
</comment>
<dbReference type="InterPro" id="IPR035979">
    <property type="entry name" value="RBD_domain_sf"/>
</dbReference>
<gene>
    <name evidence="13" type="ORF">g.24733</name>
</gene>
<dbReference type="CDD" id="cd12337">
    <property type="entry name" value="RRM1_SRSF4_like"/>
    <property type="match status" value="1"/>
</dbReference>
<dbReference type="PROSITE" id="PS50102">
    <property type="entry name" value="RRM"/>
    <property type="match status" value="2"/>
</dbReference>
<organism evidence="13">
    <name type="scientific">Graphocephala atropunctata</name>
    <dbReference type="NCBI Taxonomy" id="36148"/>
    <lineage>
        <taxon>Eukaryota</taxon>
        <taxon>Metazoa</taxon>
        <taxon>Ecdysozoa</taxon>
        <taxon>Arthropoda</taxon>
        <taxon>Hexapoda</taxon>
        <taxon>Insecta</taxon>
        <taxon>Pterygota</taxon>
        <taxon>Neoptera</taxon>
        <taxon>Paraneoptera</taxon>
        <taxon>Hemiptera</taxon>
        <taxon>Auchenorrhyncha</taxon>
        <taxon>Membracoidea</taxon>
        <taxon>Cicadellidae</taxon>
        <taxon>Cicadellinae</taxon>
        <taxon>Cicadellini</taxon>
        <taxon>Graphocephala</taxon>
    </lineage>
</organism>
<dbReference type="InterPro" id="IPR050374">
    <property type="entry name" value="RRT5_SRSF_SR"/>
</dbReference>
<dbReference type="GO" id="GO:0006397">
    <property type="term" value="P:mRNA processing"/>
    <property type="evidence" value="ECO:0007669"/>
    <property type="project" value="UniProtKB-KW"/>
</dbReference>
<dbReference type="PANTHER" id="PTHR23003">
    <property type="entry name" value="RNA RECOGNITION MOTIF RRM DOMAIN CONTAINING PROTEIN"/>
    <property type="match status" value="1"/>
</dbReference>
<dbReference type="SMART" id="SM00360">
    <property type="entry name" value="RRM"/>
    <property type="match status" value="2"/>
</dbReference>
<dbReference type="FunFam" id="3.30.70.330:FF:000028">
    <property type="entry name" value="Putative serine/arginine-rich splicing factor 4"/>
    <property type="match status" value="1"/>
</dbReference>
<name>A0A1B6M680_9HEMI</name>
<reference evidence="13" key="1">
    <citation type="submission" date="2015-11" db="EMBL/GenBank/DDBJ databases">
        <title>De novo transcriptome assembly of four potential Pierce s Disease insect vectors from Arizona vineyards.</title>
        <authorList>
            <person name="Tassone E.E."/>
        </authorList>
    </citation>
    <scope>NUCLEOTIDE SEQUENCE</scope>
</reference>
<dbReference type="GO" id="GO:0003729">
    <property type="term" value="F:mRNA binding"/>
    <property type="evidence" value="ECO:0007669"/>
    <property type="project" value="TreeGrafter"/>
</dbReference>
<evidence type="ECO:0000256" key="1">
    <source>
        <dbReference type="ARBA" id="ARBA00004324"/>
    </source>
</evidence>
<keyword evidence="7 10" id="KW-0694">RNA-binding</keyword>
<dbReference type="GO" id="GO:0005737">
    <property type="term" value="C:cytoplasm"/>
    <property type="evidence" value="ECO:0007669"/>
    <property type="project" value="TreeGrafter"/>
</dbReference>
<dbReference type="EMBL" id="GEBQ01008552">
    <property type="protein sequence ID" value="JAT31425.1"/>
    <property type="molecule type" value="Transcribed_RNA"/>
</dbReference>
<keyword evidence="5" id="KW-0507">mRNA processing</keyword>
<sequence length="242" mass="28320">MGTRVFVGGLTYRVRERDLERFFRKYGRIKEVAMKNGFAFVEFDDHRDADDAVYELNGKELLGERVIVELARGTARRSDRSFGGSSRRRSSWYGKEPDHRISDRYGPPTRTEYRLIVENLSTRVSWQDLKDYMRQAGEVTYADAHKDRRNEGVVEFATSSDMKNALDKLDDTELNGRRIRLVEDRRNSRRSRSSSSRSRSRSRSRRRSRSRERSRSPSKEKSKSRSHSPEKNGDRSPEAKDD</sequence>
<keyword evidence="8" id="KW-0508">mRNA splicing</keyword>
<evidence type="ECO:0000259" key="12">
    <source>
        <dbReference type="PROSITE" id="PS50102"/>
    </source>
</evidence>
<dbReference type="Pfam" id="PF00076">
    <property type="entry name" value="RRM_1"/>
    <property type="match status" value="2"/>
</dbReference>
<dbReference type="InterPro" id="IPR012677">
    <property type="entry name" value="Nucleotide-bd_a/b_plait_sf"/>
</dbReference>
<feature type="domain" description="RRM" evidence="12">
    <location>
        <begin position="113"/>
        <end position="186"/>
    </location>
</feature>
<protein>
    <recommendedName>
        <fullName evidence="12">RRM domain-containing protein</fullName>
    </recommendedName>
</protein>
<dbReference type="CDD" id="cd12600">
    <property type="entry name" value="RRM2_SRSF4_like"/>
    <property type="match status" value="1"/>
</dbReference>
<dbReference type="FunFam" id="3.30.70.330:FF:000420">
    <property type="entry name" value="serine-arginine protein 55 isoform X1"/>
    <property type="match status" value="1"/>
</dbReference>
<evidence type="ECO:0000256" key="9">
    <source>
        <dbReference type="ARBA" id="ARBA00023242"/>
    </source>
</evidence>
<dbReference type="InterPro" id="IPR000504">
    <property type="entry name" value="RRM_dom"/>
</dbReference>
<dbReference type="Gene3D" id="3.30.70.330">
    <property type="match status" value="2"/>
</dbReference>
<evidence type="ECO:0000256" key="8">
    <source>
        <dbReference type="ARBA" id="ARBA00023187"/>
    </source>
</evidence>
<evidence type="ECO:0000256" key="3">
    <source>
        <dbReference type="ARBA" id="ARBA00022491"/>
    </source>
</evidence>
<dbReference type="PANTHER" id="PTHR23003:SF53">
    <property type="entry name" value="SERINE-ARGININE PROTEIN 55-LIKE PROTEIN"/>
    <property type="match status" value="1"/>
</dbReference>
<feature type="compositionally biased region" description="Basic and acidic residues" evidence="11">
    <location>
        <begin position="211"/>
        <end position="242"/>
    </location>
</feature>
<feature type="compositionally biased region" description="Basic residues" evidence="11">
    <location>
        <begin position="187"/>
        <end position="210"/>
    </location>
</feature>
<keyword evidence="3" id="KW-0678">Repressor</keyword>
<feature type="region of interest" description="Disordered" evidence="11">
    <location>
        <begin position="180"/>
        <end position="242"/>
    </location>
</feature>
<comment type="subcellular location">
    <subcellularLocation>
        <location evidence="1">Nucleus speckle</location>
    </subcellularLocation>
</comment>
<feature type="domain" description="RRM" evidence="12">
    <location>
        <begin position="3"/>
        <end position="73"/>
    </location>
</feature>
<accession>A0A1B6M680</accession>
<keyword evidence="6" id="KW-0677">Repeat</keyword>
<keyword evidence="9" id="KW-0539">Nucleus</keyword>
<dbReference type="GO" id="GO:0008380">
    <property type="term" value="P:RNA splicing"/>
    <property type="evidence" value="ECO:0007669"/>
    <property type="project" value="UniProtKB-KW"/>
</dbReference>
<evidence type="ECO:0000256" key="10">
    <source>
        <dbReference type="PROSITE-ProRule" id="PRU00176"/>
    </source>
</evidence>
<dbReference type="AlphaFoldDB" id="A0A1B6M680"/>
<evidence type="ECO:0000256" key="5">
    <source>
        <dbReference type="ARBA" id="ARBA00022664"/>
    </source>
</evidence>
<evidence type="ECO:0000256" key="2">
    <source>
        <dbReference type="ARBA" id="ARBA00010269"/>
    </source>
</evidence>
<dbReference type="InterPro" id="IPR047190">
    <property type="entry name" value="RRM2_SRSF4/6"/>
</dbReference>
<evidence type="ECO:0000256" key="11">
    <source>
        <dbReference type="SAM" id="MobiDB-lite"/>
    </source>
</evidence>
<proteinExistence type="inferred from homology"/>
<evidence type="ECO:0000256" key="7">
    <source>
        <dbReference type="ARBA" id="ARBA00022884"/>
    </source>
</evidence>